<dbReference type="OrthoDB" id="3546279at2759"/>
<protein>
    <submittedName>
        <fullName evidence="4">Zn2/Cys6 DNA-binding protein</fullName>
    </submittedName>
</protein>
<dbReference type="Gene3D" id="4.10.240.10">
    <property type="entry name" value="Zn(2)-C6 fungal-type DNA-binding domain"/>
    <property type="match status" value="1"/>
</dbReference>
<dbReference type="OMA" id="TETLCMN"/>
<dbReference type="GO" id="GO:0008270">
    <property type="term" value="F:zinc ion binding"/>
    <property type="evidence" value="ECO:0007669"/>
    <property type="project" value="InterPro"/>
</dbReference>
<gene>
    <name evidence="4" type="ORF">GLAREA_10751</name>
</gene>
<organism evidence="4 5">
    <name type="scientific">Glarea lozoyensis (strain ATCC 20868 / MF5171)</name>
    <dbReference type="NCBI Taxonomy" id="1116229"/>
    <lineage>
        <taxon>Eukaryota</taxon>
        <taxon>Fungi</taxon>
        <taxon>Dikarya</taxon>
        <taxon>Ascomycota</taxon>
        <taxon>Pezizomycotina</taxon>
        <taxon>Leotiomycetes</taxon>
        <taxon>Helotiales</taxon>
        <taxon>Helotiaceae</taxon>
        <taxon>Glarea</taxon>
    </lineage>
</organism>
<evidence type="ECO:0000256" key="2">
    <source>
        <dbReference type="SAM" id="MobiDB-lite"/>
    </source>
</evidence>
<reference evidence="4 5" key="1">
    <citation type="journal article" date="2013" name="BMC Genomics">
        <title>Genomics-driven discovery of the pneumocandin biosynthetic gene cluster in the fungus Glarea lozoyensis.</title>
        <authorList>
            <person name="Chen L."/>
            <person name="Yue Q."/>
            <person name="Zhang X."/>
            <person name="Xiang M."/>
            <person name="Wang C."/>
            <person name="Li S."/>
            <person name="Che Y."/>
            <person name="Ortiz-Lopez F.J."/>
            <person name="Bills G.F."/>
            <person name="Liu X."/>
            <person name="An Z."/>
        </authorList>
    </citation>
    <scope>NUCLEOTIDE SEQUENCE [LARGE SCALE GENOMIC DNA]</scope>
    <source>
        <strain evidence="5">ATCC 20868 / MF5171</strain>
    </source>
</reference>
<proteinExistence type="predicted"/>
<name>S3DSV3_GLAL2</name>
<dbReference type="PANTHER" id="PTHR47784:SF5">
    <property type="entry name" value="STEROL UPTAKE CONTROL PROTEIN 2"/>
    <property type="match status" value="1"/>
</dbReference>
<dbReference type="Proteomes" id="UP000016922">
    <property type="component" value="Unassembled WGS sequence"/>
</dbReference>
<dbReference type="AlphaFoldDB" id="S3DSV3"/>
<dbReference type="EMBL" id="KE145355">
    <property type="protein sequence ID" value="EPE35056.1"/>
    <property type="molecule type" value="Genomic_DNA"/>
</dbReference>
<dbReference type="GO" id="GO:0001228">
    <property type="term" value="F:DNA-binding transcription activator activity, RNA polymerase II-specific"/>
    <property type="evidence" value="ECO:0007669"/>
    <property type="project" value="TreeGrafter"/>
</dbReference>
<dbReference type="eggNOG" id="ENOG502QRM1">
    <property type="taxonomic scope" value="Eukaryota"/>
</dbReference>
<dbReference type="GO" id="GO:0003677">
    <property type="term" value="F:DNA binding"/>
    <property type="evidence" value="ECO:0007669"/>
    <property type="project" value="UniProtKB-KW"/>
</dbReference>
<dbReference type="PANTHER" id="PTHR47784">
    <property type="entry name" value="STEROL UPTAKE CONTROL PROTEIN 2"/>
    <property type="match status" value="1"/>
</dbReference>
<feature type="compositionally biased region" description="Low complexity" evidence="2">
    <location>
        <begin position="64"/>
        <end position="76"/>
    </location>
</feature>
<dbReference type="KEGG" id="glz:GLAREA_10751"/>
<dbReference type="InterPro" id="IPR053157">
    <property type="entry name" value="Sterol_Uptake_Regulator"/>
</dbReference>
<dbReference type="PROSITE" id="PS50048">
    <property type="entry name" value="ZN2_CY6_FUNGAL_2"/>
    <property type="match status" value="1"/>
</dbReference>
<evidence type="ECO:0000313" key="5">
    <source>
        <dbReference type="Proteomes" id="UP000016922"/>
    </source>
</evidence>
<dbReference type="CDD" id="cd00067">
    <property type="entry name" value="GAL4"/>
    <property type="match status" value="1"/>
</dbReference>
<dbReference type="SMART" id="SM00066">
    <property type="entry name" value="GAL4"/>
    <property type="match status" value="1"/>
</dbReference>
<evidence type="ECO:0000256" key="1">
    <source>
        <dbReference type="ARBA" id="ARBA00023242"/>
    </source>
</evidence>
<dbReference type="HOGENOM" id="CLU_024934_5_1_1"/>
<accession>S3DSV3</accession>
<dbReference type="Pfam" id="PF00172">
    <property type="entry name" value="Zn_clus"/>
    <property type="match status" value="1"/>
</dbReference>
<dbReference type="InterPro" id="IPR036864">
    <property type="entry name" value="Zn2-C6_fun-type_DNA-bd_sf"/>
</dbReference>
<dbReference type="Pfam" id="PF11951">
    <property type="entry name" value="Fungal_trans_2"/>
    <property type="match status" value="1"/>
</dbReference>
<dbReference type="PROSITE" id="PS00463">
    <property type="entry name" value="ZN2_CY6_FUNGAL_1"/>
    <property type="match status" value="1"/>
</dbReference>
<keyword evidence="1" id="KW-0539">Nucleus</keyword>
<evidence type="ECO:0000259" key="3">
    <source>
        <dbReference type="PROSITE" id="PS50048"/>
    </source>
</evidence>
<keyword evidence="4" id="KW-0238">DNA-binding</keyword>
<dbReference type="RefSeq" id="XP_008078043.1">
    <property type="nucleotide sequence ID" value="XM_008079852.1"/>
</dbReference>
<evidence type="ECO:0000313" key="4">
    <source>
        <dbReference type="EMBL" id="EPE35056.1"/>
    </source>
</evidence>
<sequence length="395" mass="44720">MTEIEGKALRPHSKSRGGCRVCKQRRVKCNEGRPKCDSCNRREEQCDYIDEPPRSRKARHEPVRSPSSARYNSSSPIHERPPCPLEDFRVASSRETSERRLLEIRLVHHFLTSTVQDNFLSIHDKTMSEIWLRVAPALALGHPFLMHSILSIAALHITKTHPGCADMSRTYRLYFNAALSQHREAVRNLNSFNAEAACISAILISLPPIALLQDPEFQEPTMYSPPVHIFNLLAGNIPLFTSALPFISPTSQVNTVINTTPTHLHQSTSFILIPHFMALLQSDPCPSPETQFAYHSALQYISFILSQISAGLNSIQLRELWLAFPTFAPPLFVEGLRTRDPKALVILAYFFVLARTMDDVWWMKGIAEREVLGVVSVLPGGWTWAMEWAMERLDL</sequence>
<dbReference type="SUPFAM" id="SSF57701">
    <property type="entry name" value="Zn2/Cys6 DNA-binding domain"/>
    <property type="match status" value="1"/>
</dbReference>
<dbReference type="InterPro" id="IPR001138">
    <property type="entry name" value="Zn2Cys6_DnaBD"/>
</dbReference>
<feature type="domain" description="Zn(2)-C6 fungal-type" evidence="3">
    <location>
        <begin position="18"/>
        <end position="48"/>
    </location>
</feature>
<dbReference type="GeneID" id="19469797"/>
<keyword evidence="5" id="KW-1185">Reference proteome</keyword>
<feature type="region of interest" description="Disordered" evidence="2">
    <location>
        <begin position="50"/>
        <end position="85"/>
    </location>
</feature>
<dbReference type="InterPro" id="IPR021858">
    <property type="entry name" value="Fun_TF"/>
</dbReference>